<dbReference type="InterPro" id="IPR050464">
    <property type="entry name" value="Zeta_carotene_desat/Oxidored"/>
</dbReference>
<comment type="similarity">
    <text evidence="4 11">Belongs to the protoporphyrinogen/coproporphyrinogen oxidase family. Coproporphyrinogen III oxidase subfamily.</text>
</comment>
<dbReference type="RefSeq" id="WP_307390122.1">
    <property type="nucleotide sequence ID" value="NZ_JAUSTY010000001.1"/>
</dbReference>
<evidence type="ECO:0000259" key="12">
    <source>
        <dbReference type="Pfam" id="PF01593"/>
    </source>
</evidence>
<evidence type="ECO:0000256" key="2">
    <source>
        <dbReference type="ARBA" id="ARBA00001974"/>
    </source>
</evidence>
<protein>
    <recommendedName>
        <fullName evidence="6 11">Coproporphyrinogen III oxidase</fullName>
        <ecNumber evidence="5 11">1.3.3.15</ecNumber>
    </recommendedName>
</protein>
<evidence type="ECO:0000256" key="3">
    <source>
        <dbReference type="ARBA" id="ARBA00004744"/>
    </source>
</evidence>
<dbReference type="SUPFAM" id="SSF51905">
    <property type="entry name" value="FAD/NAD(P)-binding domain"/>
    <property type="match status" value="1"/>
</dbReference>
<evidence type="ECO:0000256" key="5">
    <source>
        <dbReference type="ARBA" id="ARBA00012402"/>
    </source>
</evidence>
<keyword evidence="8 11" id="KW-0274">FAD</keyword>
<dbReference type="SUPFAM" id="SSF54373">
    <property type="entry name" value="FAD-linked reductases, C-terminal domain"/>
    <property type="match status" value="1"/>
</dbReference>
<keyword evidence="14" id="KW-1185">Reference proteome</keyword>
<proteinExistence type="inferred from homology"/>
<evidence type="ECO:0000313" key="14">
    <source>
        <dbReference type="Proteomes" id="UP001235840"/>
    </source>
</evidence>
<dbReference type="InterPro" id="IPR036188">
    <property type="entry name" value="FAD/NAD-bd_sf"/>
</dbReference>
<comment type="caution">
    <text evidence="13">The sequence shown here is derived from an EMBL/GenBank/DDBJ whole genome shotgun (WGS) entry which is preliminary data.</text>
</comment>
<comment type="cofactor">
    <cofactor evidence="2 11">
        <name>FAD</name>
        <dbReference type="ChEBI" id="CHEBI:57692"/>
    </cofactor>
</comment>
<dbReference type="Gene3D" id="3.90.660.20">
    <property type="entry name" value="Protoporphyrinogen oxidase, mitochondrial, domain 2"/>
    <property type="match status" value="1"/>
</dbReference>
<organism evidence="13 14">
    <name type="scientific">Caldalkalibacillus horti</name>
    <dbReference type="NCBI Taxonomy" id="77523"/>
    <lineage>
        <taxon>Bacteria</taxon>
        <taxon>Bacillati</taxon>
        <taxon>Bacillota</taxon>
        <taxon>Bacilli</taxon>
        <taxon>Bacillales</taxon>
        <taxon>Bacillaceae</taxon>
        <taxon>Caldalkalibacillus</taxon>
    </lineage>
</organism>
<evidence type="ECO:0000256" key="6">
    <source>
        <dbReference type="ARBA" id="ARBA00019046"/>
    </source>
</evidence>
<keyword evidence="10 11" id="KW-0350">Heme biosynthesis</keyword>
<accession>A0ABT9VUC1</accession>
<dbReference type="Gene3D" id="3.50.50.60">
    <property type="entry name" value="FAD/NAD(P)-binding domain"/>
    <property type="match status" value="1"/>
</dbReference>
<comment type="pathway">
    <text evidence="3 11">Porphyrin-containing compound metabolism; protoheme biosynthesis.</text>
</comment>
<comment type="subcellular location">
    <subcellularLocation>
        <location evidence="11">Cytoplasm</location>
    </subcellularLocation>
</comment>
<dbReference type="Proteomes" id="UP001235840">
    <property type="component" value="Unassembled WGS sequence"/>
</dbReference>
<evidence type="ECO:0000256" key="10">
    <source>
        <dbReference type="ARBA" id="ARBA00023133"/>
    </source>
</evidence>
<dbReference type="Gene3D" id="1.10.3110.10">
    <property type="entry name" value="protoporphyrinogen ix oxidase, domain 3"/>
    <property type="match status" value="1"/>
</dbReference>
<reference evidence="13 14" key="1">
    <citation type="submission" date="2023-07" db="EMBL/GenBank/DDBJ databases">
        <title>Genomic Encyclopedia of Type Strains, Phase IV (KMG-IV): sequencing the most valuable type-strain genomes for metagenomic binning, comparative biology and taxonomic classification.</title>
        <authorList>
            <person name="Goeker M."/>
        </authorList>
    </citation>
    <scope>NUCLEOTIDE SEQUENCE [LARGE SCALE GENOMIC DNA]</scope>
    <source>
        <strain evidence="13 14">DSM 12751</strain>
    </source>
</reference>
<comment type="catalytic activity">
    <reaction evidence="1">
        <text>coproporphyrinogen III + 3 O2 = coproporphyrin III + 3 H2O2</text>
        <dbReference type="Rhea" id="RHEA:43436"/>
        <dbReference type="ChEBI" id="CHEBI:15379"/>
        <dbReference type="ChEBI" id="CHEBI:16240"/>
        <dbReference type="ChEBI" id="CHEBI:57309"/>
        <dbReference type="ChEBI" id="CHEBI:131725"/>
        <dbReference type="EC" id="1.3.3.15"/>
    </reaction>
    <physiologicalReaction direction="left-to-right" evidence="1">
        <dbReference type="Rhea" id="RHEA:43437"/>
    </physiologicalReaction>
</comment>
<keyword evidence="7 11" id="KW-0285">Flavoprotein</keyword>
<evidence type="ECO:0000256" key="4">
    <source>
        <dbReference type="ARBA" id="ARBA00008310"/>
    </source>
</evidence>
<dbReference type="InterPro" id="IPR002937">
    <property type="entry name" value="Amino_oxidase"/>
</dbReference>
<dbReference type="NCBIfam" id="NF008845">
    <property type="entry name" value="PRK11883.1-5"/>
    <property type="match status" value="1"/>
</dbReference>
<comment type="function">
    <text evidence="11">Involved in coproporphyrin-dependent heme b biosynthesis. Catalyzes the oxidation of coproporphyrinogen III to coproporphyrin III.</text>
</comment>
<name>A0ABT9VUC1_9BACI</name>
<evidence type="ECO:0000256" key="1">
    <source>
        <dbReference type="ARBA" id="ARBA00001755"/>
    </source>
</evidence>
<dbReference type="PANTHER" id="PTHR42923">
    <property type="entry name" value="PROTOPORPHYRINOGEN OXIDASE"/>
    <property type="match status" value="1"/>
</dbReference>
<dbReference type="GO" id="GO:0004729">
    <property type="term" value="F:oxygen-dependent protoporphyrinogen oxidase activity"/>
    <property type="evidence" value="ECO:0007669"/>
    <property type="project" value="UniProtKB-EC"/>
</dbReference>
<evidence type="ECO:0000256" key="11">
    <source>
        <dbReference type="RuleBase" id="RU364052"/>
    </source>
</evidence>
<dbReference type="PANTHER" id="PTHR42923:SF3">
    <property type="entry name" value="PROTOPORPHYRINOGEN OXIDASE"/>
    <property type="match status" value="1"/>
</dbReference>
<dbReference type="InterPro" id="IPR004572">
    <property type="entry name" value="Protoporphyrinogen_oxidase"/>
</dbReference>
<feature type="domain" description="Amine oxidase" evidence="12">
    <location>
        <begin position="14"/>
        <end position="477"/>
    </location>
</feature>
<gene>
    <name evidence="13" type="ORF">J2S11_000379</name>
</gene>
<dbReference type="NCBIfam" id="TIGR00562">
    <property type="entry name" value="proto_IX_ox"/>
    <property type="match status" value="1"/>
</dbReference>
<evidence type="ECO:0000313" key="13">
    <source>
        <dbReference type="EMBL" id="MDQ0164480.1"/>
    </source>
</evidence>
<dbReference type="EMBL" id="JAUSTY010000001">
    <property type="protein sequence ID" value="MDQ0164480.1"/>
    <property type="molecule type" value="Genomic_DNA"/>
</dbReference>
<dbReference type="EC" id="1.3.3.15" evidence="5 11"/>
<evidence type="ECO:0000256" key="8">
    <source>
        <dbReference type="ARBA" id="ARBA00022827"/>
    </source>
</evidence>
<sequence>MGDSKKIVIIGGGITGLSAAFYLDKLAEVSGTKHQITVLEQSDQLGGKIQTIRKDGFVIEKGPDSFLSRKLPAYELAKELGIEGELVGTNPAAKKTYILHKGRFHRMPQGLNLGIPTEISPFATTGLISPAGKLRALMDIVLPKKQEDKDESLGHFLHRRLGKEVLERVAEPLLAGIYAGDTYKLSLKATFPQFRQMEQRHRSLILGMKASMAKAGQTENLPDIVKQSRFLSFRNGLQTLVDHLVADLQKNDIQLLTKTKVQSVTHAGPSPDGVKKSPFQVILDGGESIPADSIILALPTKAISNLLSSTFPMAEELEKIQYVSVANVIMTFNREDIQHSLDGSGFVVPRKEKTSITACTWTSSKWGHTAPDGKVVIRCYVGRSGDEEIAAEDDDVIIARVQKDLENLMGIKATPLFYAVNRWPNSMPQYPVGHLELVEKVRKELSAYMPGVYMVGAGFGGVGVPDCIRQGKGAAQQAYAHLLKA</sequence>
<keyword evidence="11" id="KW-0963">Cytoplasm</keyword>
<evidence type="ECO:0000256" key="7">
    <source>
        <dbReference type="ARBA" id="ARBA00022630"/>
    </source>
</evidence>
<dbReference type="Pfam" id="PF01593">
    <property type="entry name" value="Amino_oxidase"/>
    <property type="match status" value="1"/>
</dbReference>
<keyword evidence="9 11" id="KW-0560">Oxidoreductase</keyword>
<evidence type="ECO:0000256" key="9">
    <source>
        <dbReference type="ARBA" id="ARBA00023002"/>
    </source>
</evidence>